<reference evidence="14" key="1">
    <citation type="submission" date="2021-01" db="EMBL/GenBank/DDBJ databases">
        <authorList>
            <person name="Corre E."/>
            <person name="Pelletier E."/>
            <person name="Niang G."/>
            <person name="Scheremetjew M."/>
            <person name="Finn R."/>
            <person name="Kale V."/>
            <person name="Holt S."/>
            <person name="Cochrane G."/>
            <person name="Meng A."/>
            <person name="Brown T."/>
            <person name="Cohen L."/>
        </authorList>
    </citation>
    <scope>NUCLEOTIDE SEQUENCE</scope>
    <source>
        <strain evidence="14">SoJaBio B1-5/56/2</strain>
    </source>
</reference>
<comment type="similarity">
    <text evidence="1 10">Belongs to the peptidase M24 family. SPT16 subfamily.</text>
</comment>
<dbReference type="Pfam" id="PF08644">
    <property type="entry name" value="SPT16"/>
    <property type="match status" value="1"/>
</dbReference>
<name>A0A7S4NMW4_9EUKA</name>
<dbReference type="InterPro" id="IPR036005">
    <property type="entry name" value="Creatinase/aminopeptidase-like"/>
</dbReference>
<accession>A0A7S4NMW4</accession>
<dbReference type="SMART" id="SM01287">
    <property type="entry name" value="Rtt106"/>
    <property type="match status" value="1"/>
</dbReference>
<dbReference type="PANTHER" id="PTHR13980:SF15">
    <property type="entry name" value="FACT COMPLEX SUBUNIT SPT16"/>
    <property type="match status" value="1"/>
</dbReference>
<dbReference type="InterPro" id="IPR011993">
    <property type="entry name" value="PH-like_dom_sf"/>
</dbReference>
<evidence type="ECO:0000256" key="6">
    <source>
        <dbReference type="ARBA" id="ARBA00023054"/>
    </source>
</evidence>
<evidence type="ECO:0000256" key="7">
    <source>
        <dbReference type="ARBA" id="ARBA00023163"/>
    </source>
</evidence>
<feature type="compositionally biased region" description="Acidic residues" evidence="11">
    <location>
        <begin position="820"/>
        <end position="841"/>
    </location>
</feature>
<dbReference type="SMART" id="SM01286">
    <property type="entry name" value="SPT16"/>
    <property type="match status" value="1"/>
</dbReference>
<dbReference type="InterPro" id="IPR000994">
    <property type="entry name" value="Pept_M24"/>
</dbReference>
<dbReference type="InterPro" id="IPR040258">
    <property type="entry name" value="Spt16"/>
</dbReference>
<dbReference type="InterPro" id="IPR013719">
    <property type="entry name" value="RTT106/SPT16-like_middle_dom"/>
</dbReference>
<dbReference type="PANTHER" id="PTHR13980">
    <property type="entry name" value="CDC68 RELATED"/>
    <property type="match status" value="1"/>
</dbReference>
<evidence type="ECO:0000256" key="2">
    <source>
        <dbReference type="ARBA" id="ARBA00022454"/>
    </source>
</evidence>
<dbReference type="Pfam" id="PF00557">
    <property type="entry name" value="Peptidase_M24"/>
    <property type="match status" value="1"/>
</dbReference>
<keyword evidence="8 10" id="KW-0234">DNA repair</keyword>
<feature type="region of interest" description="Disordered" evidence="11">
    <location>
        <begin position="302"/>
        <end position="322"/>
    </location>
</feature>
<evidence type="ECO:0000256" key="9">
    <source>
        <dbReference type="ARBA" id="ARBA00023242"/>
    </source>
</evidence>
<dbReference type="GO" id="GO:0006281">
    <property type="term" value="P:DNA repair"/>
    <property type="evidence" value="ECO:0007669"/>
    <property type="project" value="UniProtKB-UniRule"/>
</dbReference>
<dbReference type="FunFam" id="2.30.29.30:FF:000017">
    <property type="entry name" value="FACT complex subunit SPT16"/>
    <property type="match status" value="1"/>
</dbReference>
<dbReference type="Gene3D" id="2.30.29.30">
    <property type="entry name" value="Pleckstrin-homology domain (PH domain)/Phosphotyrosine-binding domain (PTB)"/>
    <property type="match status" value="1"/>
</dbReference>
<dbReference type="GO" id="GO:0006260">
    <property type="term" value="P:DNA replication"/>
    <property type="evidence" value="ECO:0007669"/>
    <property type="project" value="UniProtKB-KW"/>
</dbReference>
<sequence>MKKEGGKLAEAWNNFFVAYVKKEGLQSASITDGLGGVFSVKEESDIQIIRKSAAITTSTYKKFLLNEIEIAIDEEKRVSHSKLAEKVEDIIMNTPEQITKALMDADIDSCYTPIIQSGAPYNLKPSAQSDDKNLQFGTIIASMGVRYKRFCSNVCRTFFVNPSAEQKKHYEIALELHQMALDKLKPGAILGDVVKEVEEGAKQRGVGQFFSANLGFGIGIEFIERFLSIVPASTKEVKEGMVFNIDIGLAGMETENDKKKKEGYAIKISDTVKIEEKGAVLLTTNPRDYKDIAYTLEDEEEIQEREKQKREKKVKQEQKMKEMARGKEKDIYVEEERGGWGEERAYRTRGAGRKKGEDDEAKKSAEAKREAHQKLLWEKMREAALAKLSSTKKKDRNEKEKEIKIENLISYNRPQDLPADLPHNRIYVDFPSDSVLIPIYGDLIPFHISNIKNATSLQTEEFELRISFVAPSVGPGGGVTNQIPSVANNPDCVFLREVTFKMGTEKNLSLVLRHIQELRKRWNQKQQMKKKTEGIVEQDKLVLHRGGDFPRLHNVLVRPALGGRRTAGTLEVHKNGFLFKGGKGQTLELLFNNIKHAFYQPCKKGSLITVIHFHLINAILIGKKRTSDVQFFVEVMEAVRDVEKDKRSMFDQDEMEEEQREKQNKKKWNDKFRKFVQQTSNVVDGLSFDSPFEQLSFHGIVDRHNVRLCPSVDALLFIQEPPFFCLTLDEVEVAVFERVHFHLKHFDLTFVFKDRTKKTCRLGSIPMESFDTIEEWLDSCDIKYYTYKGNLNWDQVIASIVDSPESFWVEVGGWEGMFVGDDDEEEDESGDDSGFEAESGSESDSYSDYSESGSDFNEGDESESDEEEESEGEDWEEMEKKAREEDMKKFRGDEMKRKREDEDEDERDFRPKKKKR</sequence>
<evidence type="ECO:0000256" key="4">
    <source>
        <dbReference type="ARBA" id="ARBA00022763"/>
    </source>
</evidence>
<feature type="compositionally biased region" description="Low complexity" evidence="11">
    <location>
        <begin position="842"/>
        <end position="856"/>
    </location>
</feature>
<feature type="domain" description="FACT complex subunit SPT16 middle" evidence="12">
    <location>
        <begin position="426"/>
        <end position="579"/>
    </location>
</feature>
<dbReference type="Gene3D" id="2.30.29.150">
    <property type="match status" value="1"/>
</dbReference>
<dbReference type="GO" id="GO:0031491">
    <property type="term" value="F:nucleosome binding"/>
    <property type="evidence" value="ECO:0007669"/>
    <property type="project" value="TreeGrafter"/>
</dbReference>
<feature type="compositionally biased region" description="Basic and acidic residues" evidence="11">
    <location>
        <begin position="878"/>
        <end position="900"/>
    </location>
</feature>
<keyword evidence="4 10" id="KW-0227">DNA damage</keyword>
<keyword evidence="5 10" id="KW-0805">Transcription regulation</keyword>
<evidence type="ECO:0000313" key="14">
    <source>
        <dbReference type="EMBL" id="CAE2297653.1"/>
    </source>
</evidence>
<dbReference type="Pfam" id="PF24824">
    <property type="entry name" value="PH_SPT16"/>
    <property type="match status" value="1"/>
</dbReference>
<feature type="compositionally biased region" description="Acidic residues" evidence="11">
    <location>
        <begin position="857"/>
        <end position="877"/>
    </location>
</feature>
<feature type="compositionally biased region" description="Basic and acidic residues" evidence="11">
    <location>
        <begin position="354"/>
        <end position="369"/>
    </location>
</feature>
<keyword evidence="9 10" id="KW-0539">Nucleus</keyword>
<dbReference type="SUPFAM" id="SSF55920">
    <property type="entry name" value="Creatinase/aminopeptidase"/>
    <property type="match status" value="1"/>
</dbReference>
<protein>
    <recommendedName>
        <fullName evidence="10">FACT complex subunit</fullName>
    </recommendedName>
</protein>
<dbReference type="Gene3D" id="3.90.230.10">
    <property type="entry name" value="Creatinase/methionine aminopeptidase superfamily"/>
    <property type="match status" value="1"/>
</dbReference>
<evidence type="ECO:0000256" key="10">
    <source>
        <dbReference type="RuleBase" id="RU367052"/>
    </source>
</evidence>
<organism evidence="14">
    <name type="scientific">Paramoeba aestuarina</name>
    <dbReference type="NCBI Taxonomy" id="180227"/>
    <lineage>
        <taxon>Eukaryota</taxon>
        <taxon>Amoebozoa</taxon>
        <taxon>Discosea</taxon>
        <taxon>Flabellinia</taxon>
        <taxon>Dactylopodida</taxon>
        <taxon>Paramoebidae</taxon>
        <taxon>Paramoeba</taxon>
    </lineage>
</organism>
<dbReference type="EMBL" id="HBKR01011776">
    <property type="protein sequence ID" value="CAE2297653.1"/>
    <property type="molecule type" value="Transcribed_RNA"/>
</dbReference>
<dbReference type="Gene3D" id="2.30.29.210">
    <property type="entry name" value="FACT complex subunit Spt16p/Cdc68p"/>
    <property type="match status" value="1"/>
</dbReference>
<dbReference type="Pfam" id="PF08512">
    <property type="entry name" value="Rttp106-like_middle"/>
    <property type="match status" value="1"/>
</dbReference>
<comment type="function">
    <text evidence="10">Component of the FACT complex, a general chromatin factor that acts to reorganize nucleosomes. The FACT complex is involved in multiple processes that require DNA as a template such as mRNA elongation, DNA replication and DNA repair. During transcription elongation the FACT complex acts as a histone chaperone that both destabilizes and restores nucleosomal structure. It facilitates the passage of RNA polymerase II and transcription by promoting the dissociation of one histone H2A-H2B dimer from the nucleosome, then subsequently promotes the reestablishment of the nucleosome following the passage of RNA polymerase II.</text>
</comment>
<evidence type="ECO:0000256" key="8">
    <source>
        <dbReference type="ARBA" id="ARBA00023204"/>
    </source>
</evidence>
<keyword evidence="7 10" id="KW-0804">Transcription</keyword>
<evidence type="ECO:0000256" key="5">
    <source>
        <dbReference type="ARBA" id="ARBA00023015"/>
    </source>
</evidence>
<dbReference type="GO" id="GO:0035101">
    <property type="term" value="C:FACT complex"/>
    <property type="evidence" value="ECO:0007669"/>
    <property type="project" value="UniProtKB-UniRule"/>
</dbReference>
<evidence type="ECO:0000259" key="13">
    <source>
        <dbReference type="SMART" id="SM01287"/>
    </source>
</evidence>
<feature type="region of interest" description="Disordered" evidence="11">
    <location>
        <begin position="347"/>
        <end position="369"/>
    </location>
</feature>
<feature type="region of interest" description="Disordered" evidence="11">
    <location>
        <begin position="818"/>
        <end position="916"/>
    </location>
</feature>
<dbReference type="InterPro" id="IPR056595">
    <property type="entry name" value="Fact-SPT16_PH"/>
</dbReference>
<dbReference type="FunFam" id="3.90.230.10:FF:000005">
    <property type="entry name" value="FACT complex subunit spt16"/>
    <property type="match status" value="1"/>
</dbReference>
<comment type="subunit">
    <text evidence="10">Component of the FACT complex.</text>
</comment>
<gene>
    <name evidence="14" type="ORF">NAES01612_LOCUS7837</name>
</gene>
<evidence type="ECO:0000256" key="3">
    <source>
        <dbReference type="ARBA" id="ARBA00022705"/>
    </source>
</evidence>
<keyword evidence="3 10" id="KW-0235">DNA replication</keyword>
<comment type="subcellular location">
    <subcellularLocation>
        <location evidence="10">Nucleus</location>
    </subcellularLocation>
    <subcellularLocation>
        <location evidence="10">Chromosome</location>
    </subcellularLocation>
</comment>
<feature type="domain" description="Histone chaperone RTT106/FACT complex subunit SPT16-like middle" evidence="13">
    <location>
        <begin position="697"/>
        <end position="787"/>
    </location>
</feature>
<proteinExistence type="inferred from homology"/>
<dbReference type="InterPro" id="IPR013953">
    <property type="entry name" value="FACT_SPT16_M"/>
</dbReference>
<dbReference type="AlphaFoldDB" id="A0A7S4NMW4"/>
<keyword evidence="6" id="KW-0175">Coiled coil</keyword>
<evidence type="ECO:0000259" key="12">
    <source>
        <dbReference type="SMART" id="SM01286"/>
    </source>
</evidence>
<evidence type="ECO:0000256" key="11">
    <source>
        <dbReference type="SAM" id="MobiDB-lite"/>
    </source>
</evidence>
<keyword evidence="2 10" id="KW-0158">Chromosome</keyword>
<feature type="compositionally biased region" description="Basic and acidic residues" evidence="11">
    <location>
        <begin position="304"/>
        <end position="322"/>
    </location>
</feature>
<dbReference type="GO" id="GO:0006368">
    <property type="term" value="P:transcription elongation by RNA polymerase II"/>
    <property type="evidence" value="ECO:0007669"/>
    <property type="project" value="TreeGrafter"/>
</dbReference>
<evidence type="ECO:0000256" key="1">
    <source>
        <dbReference type="ARBA" id="ARBA00010779"/>
    </source>
</evidence>